<dbReference type="Pfam" id="PF01609">
    <property type="entry name" value="DDE_Tnp_1"/>
    <property type="match status" value="1"/>
</dbReference>
<evidence type="ECO:0000259" key="7">
    <source>
        <dbReference type="Pfam" id="PF05598"/>
    </source>
</evidence>
<evidence type="ECO:0000256" key="5">
    <source>
        <dbReference type="ARBA" id="ARBA00023172"/>
    </source>
</evidence>
<dbReference type="AlphaFoldDB" id="H8Z3A9"/>
<dbReference type="Proteomes" id="UP000002964">
    <property type="component" value="Unassembled WGS sequence"/>
</dbReference>
<evidence type="ECO:0000256" key="3">
    <source>
        <dbReference type="ARBA" id="ARBA00022578"/>
    </source>
</evidence>
<dbReference type="PANTHER" id="PTHR35604:SF2">
    <property type="entry name" value="TRANSPOSASE INSH FOR INSERTION SEQUENCE ELEMENT IS5A-RELATED"/>
    <property type="match status" value="1"/>
</dbReference>
<dbReference type="EMBL" id="JH603169">
    <property type="protein sequence ID" value="EIC21817.1"/>
    <property type="molecule type" value="Genomic_DNA"/>
</dbReference>
<dbReference type="GO" id="GO:0003677">
    <property type="term" value="F:DNA binding"/>
    <property type="evidence" value="ECO:0007669"/>
    <property type="project" value="UniProtKB-KW"/>
</dbReference>
<feature type="domain" description="Transposase IS4-like" evidence="6">
    <location>
        <begin position="143"/>
        <end position="315"/>
    </location>
</feature>
<keyword evidence="3" id="KW-0815">Transposition</keyword>
<proteinExistence type="inferred from homology"/>
<protein>
    <submittedName>
        <fullName evidence="8">Transposase, IS5 family</fullName>
    </submittedName>
</protein>
<dbReference type="OrthoDB" id="5761311at2"/>
<evidence type="ECO:0000256" key="1">
    <source>
        <dbReference type="ARBA" id="ARBA00003544"/>
    </source>
</evidence>
<dbReference type="Pfam" id="PF05598">
    <property type="entry name" value="DUF772"/>
    <property type="match status" value="1"/>
</dbReference>
<gene>
    <name evidence="8" type="ORF">Thi970DRAFT_02050</name>
</gene>
<evidence type="ECO:0000256" key="2">
    <source>
        <dbReference type="ARBA" id="ARBA00010075"/>
    </source>
</evidence>
<dbReference type="InterPro" id="IPR008490">
    <property type="entry name" value="Transposase_InsH_N"/>
</dbReference>
<reference evidence="8 9" key="2">
    <citation type="submission" date="2011-11" db="EMBL/GenBank/DDBJ databases">
        <authorList>
            <consortium name="US DOE Joint Genome Institute"/>
            <person name="Lucas S."/>
            <person name="Han J."/>
            <person name="Lapidus A."/>
            <person name="Cheng J.-F."/>
            <person name="Goodwin L."/>
            <person name="Pitluck S."/>
            <person name="Peters L."/>
            <person name="Ovchinnikova G."/>
            <person name="Zhang X."/>
            <person name="Detter J.C."/>
            <person name="Han C."/>
            <person name="Tapia R."/>
            <person name="Land M."/>
            <person name="Hauser L."/>
            <person name="Kyrpides N."/>
            <person name="Ivanova N."/>
            <person name="Pagani I."/>
            <person name="Vogl K."/>
            <person name="Liu Z."/>
            <person name="Overmann J."/>
            <person name="Frigaard N.-U."/>
            <person name="Bryant D."/>
            <person name="Woyke T."/>
        </authorList>
    </citation>
    <scope>NUCLEOTIDE SEQUENCE [LARGE SCALE GENOMIC DNA]</scope>
    <source>
        <strain evidence="8 9">970</strain>
    </source>
</reference>
<reference evidence="9" key="1">
    <citation type="submission" date="2011-06" db="EMBL/GenBank/DDBJ databases">
        <authorList>
            <consortium name="US DOE Joint Genome Institute (JGI-PGF)"/>
            <person name="Lucas S."/>
            <person name="Han J."/>
            <person name="Lapidus A."/>
            <person name="Cheng J.-F."/>
            <person name="Goodwin L."/>
            <person name="Pitluck S."/>
            <person name="Peters L."/>
            <person name="Land M.L."/>
            <person name="Hauser L."/>
            <person name="Vogl K."/>
            <person name="Liu Z."/>
            <person name="Overmann J."/>
            <person name="Frigaard N.-U."/>
            <person name="Bryant D.A."/>
            <person name="Woyke T.J."/>
        </authorList>
    </citation>
    <scope>NUCLEOTIDE SEQUENCE [LARGE SCALE GENOMIC DNA]</scope>
    <source>
        <strain evidence="9">970</strain>
    </source>
</reference>
<sequence>MQQQLTFAQLEYQHKKKVTRRDRFLAEMEKVVPWEELLEELGPHYYQEHNRGRGRPPVPLERMLRLYFLQQWFNLADEALEDTVYDSQSFRGFLGIDLLNAGVPDATLLPKFRRLLEANDLGGRLLERVNAHLSERGLMMNEGTMVDATIVAAPSSTKNASKARDPEMHQTKKGNQWHFGMKAHIGADLFSGAVHSVHCTAANVADVSATDKLLHGQETTVFADAGYIGADKRDELSKRKIRWQIAAKRGRVKALEDGPIKEQIKAIEQQKASLRARVEHPFHVIKNLFGHRKVRYRGLKKNNVQWQVLFALSNLYLLRKPLLA</sequence>
<dbReference type="HOGENOM" id="CLU_049873_1_2_6"/>
<dbReference type="STRING" id="631362.Thi970DRAFT_02050"/>
<dbReference type="GO" id="GO:0004803">
    <property type="term" value="F:transposase activity"/>
    <property type="evidence" value="ECO:0007669"/>
    <property type="project" value="InterPro"/>
</dbReference>
<dbReference type="PANTHER" id="PTHR35604">
    <property type="entry name" value="TRANSPOSASE INSH FOR INSERTION SEQUENCE ELEMENT IS5A-RELATED"/>
    <property type="match status" value="1"/>
</dbReference>
<organism evidence="8 9">
    <name type="scientific">Thiorhodovibrio frisius</name>
    <dbReference type="NCBI Taxonomy" id="631362"/>
    <lineage>
        <taxon>Bacteria</taxon>
        <taxon>Pseudomonadati</taxon>
        <taxon>Pseudomonadota</taxon>
        <taxon>Gammaproteobacteria</taxon>
        <taxon>Chromatiales</taxon>
        <taxon>Chromatiaceae</taxon>
        <taxon>Thiorhodovibrio</taxon>
    </lineage>
</organism>
<evidence type="ECO:0000313" key="9">
    <source>
        <dbReference type="Proteomes" id="UP000002964"/>
    </source>
</evidence>
<keyword evidence="9" id="KW-1185">Reference proteome</keyword>
<evidence type="ECO:0000259" key="6">
    <source>
        <dbReference type="Pfam" id="PF01609"/>
    </source>
</evidence>
<dbReference type="RefSeq" id="WP_009148401.1">
    <property type="nucleotide sequence ID" value="NZ_CP121471.1"/>
</dbReference>
<comment type="similarity">
    <text evidence="2">Belongs to the transposase 11 family.</text>
</comment>
<feature type="domain" description="Transposase InsH N-terminal" evidence="7">
    <location>
        <begin position="15"/>
        <end position="114"/>
    </location>
</feature>
<dbReference type="eggNOG" id="COG3039">
    <property type="taxonomic scope" value="Bacteria"/>
</dbReference>
<name>H8Z3A9_9GAMM</name>
<dbReference type="NCBIfam" id="NF033581">
    <property type="entry name" value="transpos_IS5_4"/>
    <property type="match status" value="1"/>
</dbReference>
<dbReference type="InterPro" id="IPR002559">
    <property type="entry name" value="Transposase_11"/>
</dbReference>
<dbReference type="GO" id="GO:0006313">
    <property type="term" value="P:DNA transposition"/>
    <property type="evidence" value="ECO:0007669"/>
    <property type="project" value="InterPro"/>
</dbReference>
<keyword evidence="5" id="KW-0233">DNA recombination</keyword>
<evidence type="ECO:0000256" key="4">
    <source>
        <dbReference type="ARBA" id="ARBA00023125"/>
    </source>
</evidence>
<evidence type="ECO:0000313" key="8">
    <source>
        <dbReference type="EMBL" id="EIC21817.1"/>
    </source>
</evidence>
<comment type="function">
    <text evidence="1">Involved in the transposition of the insertion sequence IS5.</text>
</comment>
<accession>H8Z3A9</accession>
<keyword evidence="4" id="KW-0238">DNA-binding</keyword>
<dbReference type="InterPro" id="IPR047959">
    <property type="entry name" value="Transpos_IS5"/>
</dbReference>